<dbReference type="STRING" id="946333.A4W93_09300"/>
<dbReference type="EMBL" id="CP015118">
    <property type="protein sequence ID" value="ARN20090.1"/>
    <property type="molecule type" value="Genomic_DNA"/>
</dbReference>
<dbReference type="OrthoDB" id="5296884at2"/>
<protein>
    <submittedName>
        <fullName evidence="1">Uncharacterized protein</fullName>
    </submittedName>
</protein>
<reference evidence="1 2" key="1">
    <citation type="submission" date="2016-04" db="EMBL/GenBank/DDBJ databases">
        <title>Complete genome sequence of natural rubber-degrading, novel Gram-negative bacterium, Rhizobacter gummiphilus strain NS21.</title>
        <authorList>
            <person name="Tabata M."/>
            <person name="Kasai D."/>
            <person name="Fukuda M."/>
        </authorList>
    </citation>
    <scope>NUCLEOTIDE SEQUENCE [LARGE SCALE GENOMIC DNA]</scope>
    <source>
        <strain evidence="1 2">NS21</strain>
    </source>
</reference>
<organism evidence="1 2">
    <name type="scientific">Piscinibacter gummiphilus</name>
    <dbReference type="NCBI Taxonomy" id="946333"/>
    <lineage>
        <taxon>Bacteria</taxon>
        <taxon>Pseudomonadati</taxon>
        <taxon>Pseudomonadota</taxon>
        <taxon>Betaproteobacteria</taxon>
        <taxon>Burkholderiales</taxon>
        <taxon>Sphaerotilaceae</taxon>
        <taxon>Piscinibacter</taxon>
    </lineage>
</organism>
<accession>A0A1W6L7E0</accession>
<dbReference type="Proteomes" id="UP000193427">
    <property type="component" value="Chromosome"/>
</dbReference>
<evidence type="ECO:0000313" key="2">
    <source>
        <dbReference type="Proteomes" id="UP000193427"/>
    </source>
</evidence>
<name>A0A1W6L7E0_9BURK</name>
<dbReference type="InterPro" id="IPR013078">
    <property type="entry name" value="His_Pase_superF_clade-1"/>
</dbReference>
<dbReference type="SUPFAM" id="SSF53254">
    <property type="entry name" value="Phosphoglycerate mutase-like"/>
    <property type="match status" value="1"/>
</dbReference>
<dbReference type="Gene3D" id="3.40.50.1240">
    <property type="entry name" value="Phosphoglycerate mutase-like"/>
    <property type="match status" value="1"/>
</dbReference>
<dbReference type="KEGG" id="rgu:A4W93_09300"/>
<dbReference type="RefSeq" id="WP_085750359.1">
    <property type="nucleotide sequence ID" value="NZ_BSPR01000016.1"/>
</dbReference>
<dbReference type="Pfam" id="PF00300">
    <property type="entry name" value="His_Phos_1"/>
    <property type="match status" value="1"/>
</dbReference>
<proteinExistence type="predicted"/>
<dbReference type="InterPro" id="IPR029033">
    <property type="entry name" value="His_PPase_superfam"/>
</dbReference>
<gene>
    <name evidence="1" type="ORF">A4W93_09300</name>
</gene>
<dbReference type="SMART" id="SM00855">
    <property type="entry name" value="PGAM"/>
    <property type="match status" value="1"/>
</dbReference>
<dbReference type="AlphaFoldDB" id="A0A1W6L7E0"/>
<sequence length="185" mass="20067">MSETVVWRHPKPKGVAGRCIGQTDVPVDPRKAKRLAHRVRALARREGRAREVWTSPLRRGADVGRWLVRWGWTHHVDIRLAELDFGTWDGRTWGTVDAAAVDAWCADFAEHAPGGGESVSGLMARCAAFLHDHPDALVVGHGGWINAASRVVRGLPPPASAAEWPAACGYGVAWRASSSRGAESQ</sequence>
<evidence type="ECO:0000313" key="1">
    <source>
        <dbReference type="EMBL" id="ARN20090.1"/>
    </source>
</evidence>
<keyword evidence="2" id="KW-1185">Reference proteome</keyword>